<keyword evidence="2" id="KW-1185">Reference proteome</keyword>
<sequence>MRQAPKEAGAVTTAVCFPGSRKEAVAITAADERSSEFCALGKGRGLEGNLPPRQAQMY</sequence>
<name>A0ABV5C783_9BACL</name>
<protein>
    <submittedName>
        <fullName evidence="1">Uncharacterized protein</fullName>
    </submittedName>
</protein>
<evidence type="ECO:0000313" key="1">
    <source>
        <dbReference type="EMBL" id="MFB5762162.1"/>
    </source>
</evidence>
<comment type="caution">
    <text evidence="1">The sequence shown here is derived from an EMBL/GenBank/DDBJ whole genome shotgun (WGS) entry which is preliminary data.</text>
</comment>
<dbReference type="Proteomes" id="UP001580430">
    <property type="component" value="Unassembled WGS sequence"/>
</dbReference>
<dbReference type="EMBL" id="JBHIRY010000018">
    <property type="protein sequence ID" value="MFB5762162.1"/>
    <property type="molecule type" value="Genomic_DNA"/>
</dbReference>
<dbReference type="RefSeq" id="WP_375521279.1">
    <property type="nucleotide sequence ID" value="NZ_JBHIRY010000018.1"/>
</dbReference>
<gene>
    <name evidence="1" type="ORF">ACE5LO_17385</name>
</gene>
<evidence type="ECO:0000313" key="2">
    <source>
        <dbReference type="Proteomes" id="UP001580430"/>
    </source>
</evidence>
<accession>A0ABV5C783</accession>
<organism evidence="1 2">
    <name type="scientific">Paenibacillus medicaginis</name>
    <dbReference type="NCBI Taxonomy" id="1470560"/>
    <lineage>
        <taxon>Bacteria</taxon>
        <taxon>Bacillati</taxon>
        <taxon>Bacillota</taxon>
        <taxon>Bacilli</taxon>
        <taxon>Bacillales</taxon>
        <taxon>Paenibacillaceae</taxon>
        <taxon>Paenibacillus</taxon>
    </lineage>
</organism>
<proteinExistence type="predicted"/>
<reference evidence="1 2" key="1">
    <citation type="submission" date="2024-09" db="EMBL/GenBank/DDBJ databases">
        <title>Paenibacillus zeirhizospherea sp. nov., isolated from surface of the maize (Zea mays) roots in a horticulture field, Hungary.</title>
        <authorList>
            <person name="Marton D."/>
            <person name="Farkas M."/>
            <person name="Bedics A."/>
            <person name="Toth E."/>
            <person name="Tancsics A."/>
            <person name="Boka K."/>
            <person name="Marati G."/>
            <person name="Kriszt B."/>
            <person name="Cserhati M."/>
        </authorList>
    </citation>
    <scope>NUCLEOTIDE SEQUENCE [LARGE SCALE GENOMIC DNA]</scope>
    <source>
        <strain evidence="1 2">JCM 18446</strain>
    </source>
</reference>